<dbReference type="PROSITE" id="PS50983">
    <property type="entry name" value="FE_B12_PBP"/>
    <property type="match status" value="1"/>
</dbReference>
<dbReference type="InterPro" id="IPR018060">
    <property type="entry name" value="HTH_AraC"/>
</dbReference>
<evidence type="ECO:0000256" key="2">
    <source>
        <dbReference type="ARBA" id="ARBA00008814"/>
    </source>
</evidence>
<dbReference type="InterPro" id="IPR002491">
    <property type="entry name" value="ABC_transptr_periplasmic_BD"/>
</dbReference>
<dbReference type="GO" id="GO:0003700">
    <property type="term" value="F:DNA-binding transcription factor activity"/>
    <property type="evidence" value="ECO:0007669"/>
    <property type="project" value="InterPro"/>
</dbReference>
<evidence type="ECO:0000256" key="4">
    <source>
        <dbReference type="ARBA" id="ARBA00022729"/>
    </source>
</evidence>
<evidence type="ECO:0000259" key="9">
    <source>
        <dbReference type="PROSITE" id="PS50983"/>
    </source>
</evidence>
<keyword evidence="7" id="KW-0804">Transcription</keyword>
<dbReference type="PANTHER" id="PTHR30532:SF26">
    <property type="entry name" value="IRON(3+)-HYDROXAMATE-BINDING PROTEIN FHUD"/>
    <property type="match status" value="1"/>
</dbReference>
<keyword evidence="4" id="KW-0732">Signal</keyword>
<dbReference type="InterPro" id="IPR018062">
    <property type="entry name" value="HTH_AraC-typ_CS"/>
</dbReference>
<dbReference type="PANTHER" id="PTHR30532">
    <property type="entry name" value="IRON III DICITRATE-BINDING PERIPLASMIC PROTEIN"/>
    <property type="match status" value="1"/>
</dbReference>
<evidence type="ECO:0000256" key="3">
    <source>
        <dbReference type="ARBA" id="ARBA00022448"/>
    </source>
</evidence>
<evidence type="ECO:0008006" key="12">
    <source>
        <dbReference type="Google" id="ProtNLM"/>
    </source>
</evidence>
<comment type="caution">
    <text evidence="10">The sequence shown here is derived from an EMBL/GenBank/DDBJ whole genome shotgun (WGS) entry which is preliminary data.</text>
</comment>
<evidence type="ECO:0000256" key="6">
    <source>
        <dbReference type="ARBA" id="ARBA00023125"/>
    </source>
</evidence>
<dbReference type="SUPFAM" id="SSF46689">
    <property type="entry name" value="Homeodomain-like"/>
    <property type="match status" value="1"/>
</dbReference>
<dbReference type="GO" id="GO:0043565">
    <property type="term" value="F:sequence-specific DNA binding"/>
    <property type="evidence" value="ECO:0007669"/>
    <property type="project" value="InterPro"/>
</dbReference>
<keyword evidence="3" id="KW-0813">Transport</keyword>
<evidence type="ECO:0000313" key="10">
    <source>
        <dbReference type="EMBL" id="GGG64585.1"/>
    </source>
</evidence>
<dbReference type="AlphaFoldDB" id="A0A917LX03"/>
<evidence type="ECO:0000256" key="1">
    <source>
        <dbReference type="ARBA" id="ARBA00004196"/>
    </source>
</evidence>
<keyword evidence="6" id="KW-0238">DNA-binding</keyword>
<dbReference type="Pfam" id="PF01497">
    <property type="entry name" value="Peripla_BP_2"/>
    <property type="match status" value="1"/>
</dbReference>
<dbReference type="InterPro" id="IPR051313">
    <property type="entry name" value="Bact_iron-sidero_bind"/>
</dbReference>
<dbReference type="Proteomes" id="UP000600247">
    <property type="component" value="Unassembled WGS sequence"/>
</dbReference>
<dbReference type="Gene3D" id="3.40.50.1980">
    <property type="entry name" value="Nitrogenase molybdenum iron protein domain"/>
    <property type="match status" value="2"/>
</dbReference>
<keyword evidence="11" id="KW-1185">Reference proteome</keyword>
<name>A0A917LX03_9BACL</name>
<dbReference type="PROSITE" id="PS01124">
    <property type="entry name" value="HTH_ARAC_FAMILY_2"/>
    <property type="match status" value="1"/>
</dbReference>
<dbReference type="EMBL" id="BMHY01000003">
    <property type="protein sequence ID" value="GGG64585.1"/>
    <property type="molecule type" value="Genomic_DNA"/>
</dbReference>
<feature type="domain" description="Fe/B12 periplasmic-binding" evidence="9">
    <location>
        <begin position="277"/>
        <end position="541"/>
    </location>
</feature>
<sequence>MNDMGLPFQSCLFTFAEMDYIQYQAESIPLKMFMHHYTLIAIVQGKGTGGIDGKRCRFVKGNCFIASPGVLVETDGAEAEGLAFYRLSFLVEQIASAEGHPAAKGLFEEVILQGGKLSVQPFGQWSAMLDELHLHREHTAGLEGYRQHIRLQELLYYLCERNMQHARHDPRSAVSRTIDELHADITKIVTVKQLAEKANIGIRQYSYLFKEQTGQSPVDYITELRMNEAKKQLLVSNDQLNIIARNAGFQDVYYFSKRFKQVVGMSPKHFVTKRRRELKVVALYYAGILMSMGVKPVGANLTWWGGSDFLKDQEKEVVDVGAPPSLEMIAELQPDLILMNDQHLQHYDQFSKIAPSVVIPYDGKRNVYEDIRLVGSLIDNTQAAEQFIARYERSAAASRAKIAAAGIAQGNQTATIIRVEGGGSRFSVFGDNYGRSGWAIYRGLGLKAPAKVRQLIDSGVQILQNMPIAILPDYAETTDYLFVINEGEGIECITNRDIWNRLRAVNNNSVFELNKERFSYFDPVSLEAQLELITNLLLERRDSV</sequence>
<keyword evidence="5" id="KW-0805">Transcription regulation</keyword>
<comment type="subcellular location">
    <subcellularLocation>
        <location evidence="1">Cell envelope</location>
    </subcellularLocation>
</comment>
<dbReference type="SUPFAM" id="SSF53807">
    <property type="entry name" value="Helical backbone' metal receptor"/>
    <property type="match status" value="1"/>
</dbReference>
<dbReference type="Gene3D" id="1.10.10.60">
    <property type="entry name" value="Homeodomain-like"/>
    <property type="match status" value="2"/>
</dbReference>
<dbReference type="GO" id="GO:1901678">
    <property type="term" value="P:iron coordination entity transport"/>
    <property type="evidence" value="ECO:0007669"/>
    <property type="project" value="UniProtKB-ARBA"/>
</dbReference>
<evidence type="ECO:0000256" key="7">
    <source>
        <dbReference type="ARBA" id="ARBA00023163"/>
    </source>
</evidence>
<evidence type="ECO:0000256" key="5">
    <source>
        <dbReference type="ARBA" id="ARBA00023015"/>
    </source>
</evidence>
<dbReference type="RefSeq" id="WP_188888653.1">
    <property type="nucleotide sequence ID" value="NZ_BMHY01000003.1"/>
</dbReference>
<proteinExistence type="inferred from homology"/>
<dbReference type="GO" id="GO:0030288">
    <property type="term" value="C:outer membrane-bounded periplasmic space"/>
    <property type="evidence" value="ECO:0007669"/>
    <property type="project" value="TreeGrafter"/>
</dbReference>
<evidence type="ECO:0000259" key="8">
    <source>
        <dbReference type="PROSITE" id="PS01124"/>
    </source>
</evidence>
<dbReference type="Pfam" id="PF12833">
    <property type="entry name" value="HTH_18"/>
    <property type="match status" value="1"/>
</dbReference>
<gene>
    <name evidence="10" type="ORF">GCM10010918_18370</name>
</gene>
<accession>A0A917LX03</accession>
<feature type="domain" description="HTH araC/xylS-type" evidence="8">
    <location>
        <begin position="175"/>
        <end position="273"/>
    </location>
</feature>
<dbReference type="SMART" id="SM00342">
    <property type="entry name" value="HTH_ARAC"/>
    <property type="match status" value="1"/>
</dbReference>
<evidence type="ECO:0000313" key="11">
    <source>
        <dbReference type="Proteomes" id="UP000600247"/>
    </source>
</evidence>
<comment type="similarity">
    <text evidence="2">Belongs to the bacterial solute-binding protein 8 family.</text>
</comment>
<dbReference type="InterPro" id="IPR009057">
    <property type="entry name" value="Homeodomain-like_sf"/>
</dbReference>
<protein>
    <recommendedName>
        <fullName evidence="12">Helix-turn-helix domain-containing protein</fullName>
    </recommendedName>
</protein>
<reference evidence="10 11" key="1">
    <citation type="journal article" date="2014" name="Int. J. Syst. Evol. Microbiol.">
        <title>Complete genome sequence of Corynebacterium casei LMG S-19264T (=DSM 44701T), isolated from a smear-ripened cheese.</title>
        <authorList>
            <consortium name="US DOE Joint Genome Institute (JGI-PGF)"/>
            <person name="Walter F."/>
            <person name="Albersmeier A."/>
            <person name="Kalinowski J."/>
            <person name="Ruckert C."/>
        </authorList>
    </citation>
    <scope>NUCLEOTIDE SEQUENCE [LARGE SCALE GENOMIC DNA]</scope>
    <source>
        <strain evidence="10 11">CGMCC 1.15286</strain>
    </source>
</reference>
<organism evidence="10 11">
    <name type="scientific">Paenibacillus radicis</name>
    <name type="common">ex Gao et al. 2016</name>
    <dbReference type="NCBI Taxonomy" id="1737354"/>
    <lineage>
        <taxon>Bacteria</taxon>
        <taxon>Bacillati</taxon>
        <taxon>Bacillota</taxon>
        <taxon>Bacilli</taxon>
        <taxon>Bacillales</taxon>
        <taxon>Paenibacillaceae</taxon>
        <taxon>Paenibacillus</taxon>
    </lineage>
</organism>
<dbReference type="PROSITE" id="PS00041">
    <property type="entry name" value="HTH_ARAC_FAMILY_1"/>
    <property type="match status" value="1"/>
</dbReference>